<dbReference type="GO" id="GO:0016787">
    <property type="term" value="F:hydrolase activity"/>
    <property type="evidence" value="ECO:0007669"/>
    <property type="project" value="UniProtKB-KW"/>
</dbReference>
<organism evidence="3 4">
    <name type="scientific">Elizabethkingia meningoseptica</name>
    <name type="common">Chryseobacterium meningosepticum</name>
    <dbReference type="NCBI Taxonomy" id="238"/>
    <lineage>
        <taxon>Bacteria</taxon>
        <taxon>Pseudomonadati</taxon>
        <taxon>Bacteroidota</taxon>
        <taxon>Flavobacteriia</taxon>
        <taxon>Flavobacteriales</taxon>
        <taxon>Weeksellaceae</taxon>
        <taxon>Elizabethkingia</taxon>
    </lineage>
</organism>
<keyword evidence="4" id="KW-1185">Reference proteome</keyword>
<dbReference type="STRING" id="238.BBD35_00740"/>
<keyword evidence="1" id="KW-0378">Hydrolase</keyword>
<dbReference type="InterPro" id="IPR000073">
    <property type="entry name" value="AB_hydrolase_1"/>
</dbReference>
<dbReference type="Pfam" id="PF00561">
    <property type="entry name" value="Abhydrolase_1"/>
    <property type="match status" value="1"/>
</dbReference>
<dbReference type="InterPro" id="IPR050266">
    <property type="entry name" value="AB_hydrolase_sf"/>
</dbReference>
<evidence type="ECO:0000313" key="4">
    <source>
        <dbReference type="Proteomes" id="UP000188947"/>
    </source>
</evidence>
<feature type="domain" description="AB hydrolase-1" evidence="2">
    <location>
        <begin position="341"/>
        <end position="451"/>
    </location>
</feature>
<dbReference type="Gene3D" id="2.60.40.1120">
    <property type="entry name" value="Carboxypeptidase-like, regulatory domain"/>
    <property type="match status" value="1"/>
</dbReference>
<dbReference type="SUPFAM" id="SSF49464">
    <property type="entry name" value="Carboxypeptidase regulatory domain-like"/>
    <property type="match status" value="1"/>
</dbReference>
<dbReference type="eggNOG" id="COG0596">
    <property type="taxonomic scope" value="Bacteria"/>
</dbReference>
<dbReference type="Gene3D" id="3.40.50.1820">
    <property type="entry name" value="alpha/beta hydrolase"/>
    <property type="match status" value="1"/>
</dbReference>
<dbReference type="Pfam" id="PF13715">
    <property type="entry name" value="CarbopepD_reg_2"/>
    <property type="match status" value="1"/>
</dbReference>
<dbReference type="PANTHER" id="PTHR43798:SF31">
    <property type="entry name" value="AB HYDROLASE SUPERFAMILY PROTEIN YCLE"/>
    <property type="match status" value="1"/>
</dbReference>
<comment type="caution">
    <text evidence="3">The sequence shown here is derived from an EMBL/GenBank/DDBJ whole genome shotgun (WGS) entry which is preliminary data.</text>
</comment>
<dbReference type="GO" id="GO:0016020">
    <property type="term" value="C:membrane"/>
    <property type="evidence" value="ECO:0007669"/>
    <property type="project" value="TreeGrafter"/>
</dbReference>
<proteinExistence type="predicted"/>
<gene>
    <name evidence="3" type="ORF">BMF97_09685</name>
</gene>
<accession>A0A1V3TZZ6</accession>
<name>A0A1V3TZZ6_ELIME</name>
<dbReference type="AlphaFoldDB" id="A0A1V3TZZ6"/>
<dbReference type="InterPro" id="IPR029058">
    <property type="entry name" value="AB_hydrolase_fold"/>
</dbReference>
<reference evidence="3 4" key="1">
    <citation type="submission" date="2016-11" db="EMBL/GenBank/DDBJ databases">
        <title>Genome sequence and comparative genomic analysis of clinical strain Elizabethkingia meningoseptica 61421 PRCM.</title>
        <authorList>
            <person name="Wang M."/>
            <person name="Hu S."/>
            <person name="Cao L."/>
            <person name="Jiang T."/>
            <person name="Zhou Y."/>
            <person name="Ming D."/>
        </authorList>
    </citation>
    <scope>NUCLEOTIDE SEQUENCE [LARGE SCALE GENOMIC DNA]</scope>
    <source>
        <strain evidence="3 4">61421 PRCM</strain>
    </source>
</reference>
<dbReference type="RefSeq" id="WP_069215716.1">
    <property type="nucleotide sequence ID" value="NZ_CP016378.1"/>
</dbReference>
<evidence type="ECO:0000313" key="3">
    <source>
        <dbReference type="EMBL" id="OOH95104.1"/>
    </source>
</evidence>
<protein>
    <submittedName>
        <fullName evidence="3">Oxidoreductase</fullName>
    </submittedName>
</protein>
<dbReference type="OrthoDB" id="2247630at2"/>
<dbReference type="InterPro" id="IPR008969">
    <property type="entry name" value="CarboxyPept-like_regulatory"/>
</dbReference>
<dbReference type="PRINTS" id="PR00111">
    <property type="entry name" value="ABHYDROLASE"/>
</dbReference>
<evidence type="ECO:0000259" key="2">
    <source>
        <dbReference type="Pfam" id="PF00561"/>
    </source>
</evidence>
<sequence>MYKSGCIALLSVLSINIKAQSVITGNVKNQENKTIPYCAIGIKDSKTGAITDGNGNYKLEIPDGIKDKKIIFSAAGYMDKVLSPNELKSNSNVVMDYKVTTIEAVVMGAKKMKEKTVGQKSRPFLTFSKMFDQNVPTIEQGNVFPIYQKTRLVSYNFYVMPSSKFEQITLKLNIYSVKNNQPDRPLLQENIIHKTSTTGWQKIDLSDYKLNYNNLDKIAVTLQLVDHKALPDTDFVFGISAKKTLSKNLLFRYQSQGNWEAGEGSFIANLDIRYDKIKGEKDITEETEPEVQSNTEFQGLVDYYKYKKDAQRTEYGKNKSGKYIDLKDAKIYYEEYGKGQPLLLLHGNNGSIEDFYQQIPFFSKYYRVIAIDTRGQGRSTDLTQDPYSYQKFASDLYQITKNLNLDQVDIIGWSDGGNTALIFNYEHPEMVNRIVAIGANMNPAGAKENLIASLKKQVAGNDPKTNQRLIQLMLNHPDITANQLSLITNPVLVVAGSEDVIKDEHTRLIHKLIRNSELAIIPNATHYVPFEQPEKLNEIMLNFLKNKS</sequence>
<evidence type="ECO:0000256" key="1">
    <source>
        <dbReference type="ARBA" id="ARBA00022801"/>
    </source>
</evidence>
<dbReference type="SUPFAM" id="SSF53474">
    <property type="entry name" value="alpha/beta-Hydrolases"/>
    <property type="match status" value="1"/>
</dbReference>
<dbReference type="EMBL" id="MPOG01000011">
    <property type="protein sequence ID" value="OOH95104.1"/>
    <property type="molecule type" value="Genomic_DNA"/>
</dbReference>
<dbReference type="Proteomes" id="UP000188947">
    <property type="component" value="Unassembled WGS sequence"/>
</dbReference>
<dbReference type="PANTHER" id="PTHR43798">
    <property type="entry name" value="MONOACYLGLYCEROL LIPASE"/>
    <property type="match status" value="1"/>
</dbReference>